<reference evidence="2" key="2">
    <citation type="submission" date="2015-06" db="UniProtKB">
        <authorList>
            <consortium name="EnsemblMetazoa"/>
        </authorList>
    </citation>
    <scope>IDENTIFICATION</scope>
</reference>
<feature type="chain" id="PRO_5004577158" description="DUF4794 domain-containing protein" evidence="1">
    <location>
        <begin position="21"/>
        <end position="175"/>
    </location>
</feature>
<keyword evidence="3" id="KW-1185">Reference proteome</keyword>
<feature type="signal peptide" evidence="1">
    <location>
        <begin position="1"/>
        <end position="20"/>
    </location>
</feature>
<dbReference type="EMBL" id="CAQQ02059900">
    <property type="status" value="NOT_ANNOTATED_CDS"/>
    <property type="molecule type" value="Genomic_DNA"/>
</dbReference>
<dbReference type="EnsemblMetazoa" id="MESCA007526-RA">
    <property type="protein sequence ID" value="MESCA007526-PA"/>
    <property type="gene ID" value="MESCA007526"/>
</dbReference>
<dbReference type="HOGENOM" id="CLU_1534295_0_0_1"/>
<evidence type="ECO:0000256" key="1">
    <source>
        <dbReference type="SAM" id="SignalP"/>
    </source>
</evidence>
<evidence type="ECO:0000313" key="2">
    <source>
        <dbReference type="EnsemblMetazoa" id="MESCA007526-PA"/>
    </source>
</evidence>
<proteinExistence type="predicted"/>
<evidence type="ECO:0008006" key="4">
    <source>
        <dbReference type="Google" id="ProtNLM"/>
    </source>
</evidence>
<dbReference type="AlphaFoldDB" id="T1GUV5"/>
<dbReference type="Proteomes" id="UP000015102">
    <property type="component" value="Unassembled WGS sequence"/>
</dbReference>
<name>T1GUV5_MEGSC</name>
<evidence type="ECO:0000313" key="3">
    <source>
        <dbReference type="Proteomes" id="UP000015102"/>
    </source>
</evidence>
<sequence>MKSLVSLFFCATFVLQLVQSQYSADYGWERVLDKPRPIKFFPKPVYIPAKSRKSPGIIDVDGPQRSIKKDKPRNRPHRVIRPVNGTPYIRPKRSPEIIEVDASPVIVPGATYNNQPQARPFRPDIIQVNPHTRPPYGRFPIPRQNFPVPAGDIPSRPWDIGAIPPVSFKYFILTI</sequence>
<reference evidence="3" key="1">
    <citation type="submission" date="2013-02" db="EMBL/GenBank/DDBJ databases">
        <authorList>
            <person name="Hughes D."/>
        </authorList>
    </citation>
    <scope>NUCLEOTIDE SEQUENCE</scope>
    <source>
        <strain>Durham</strain>
        <strain evidence="3">NC isolate 2 -- Noor lab</strain>
    </source>
</reference>
<protein>
    <recommendedName>
        <fullName evidence="4">DUF4794 domain-containing protein</fullName>
    </recommendedName>
</protein>
<accession>T1GUV5</accession>
<keyword evidence="1" id="KW-0732">Signal</keyword>
<organism evidence="2 3">
    <name type="scientific">Megaselia scalaris</name>
    <name type="common">Humpbacked fly</name>
    <name type="synonym">Phora scalaris</name>
    <dbReference type="NCBI Taxonomy" id="36166"/>
    <lineage>
        <taxon>Eukaryota</taxon>
        <taxon>Metazoa</taxon>
        <taxon>Ecdysozoa</taxon>
        <taxon>Arthropoda</taxon>
        <taxon>Hexapoda</taxon>
        <taxon>Insecta</taxon>
        <taxon>Pterygota</taxon>
        <taxon>Neoptera</taxon>
        <taxon>Endopterygota</taxon>
        <taxon>Diptera</taxon>
        <taxon>Brachycera</taxon>
        <taxon>Muscomorpha</taxon>
        <taxon>Platypezoidea</taxon>
        <taxon>Phoridae</taxon>
        <taxon>Megaseliini</taxon>
        <taxon>Megaselia</taxon>
    </lineage>
</organism>